<dbReference type="KEGG" id="fsy:FsymDg_0923"/>
<gene>
    <name evidence="1" type="ordered locus">FsymDg_0923</name>
</gene>
<dbReference type="STRING" id="656024.FsymDg_0923"/>
<protein>
    <recommendedName>
        <fullName evidence="3">Abi family protein</fullName>
    </recommendedName>
</protein>
<evidence type="ECO:0000313" key="1">
    <source>
        <dbReference type="EMBL" id="AEH08429.1"/>
    </source>
</evidence>
<organism evidence="1 2">
    <name type="scientific">Candidatus Protofrankia datiscae</name>
    <dbReference type="NCBI Taxonomy" id="2716812"/>
    <lineage>
        <taxon>Bacteria</taxon>
        <taxon>Bacillati</taxon>
        <taxon>Actinomycetota</taxon>
        <taxon>Actinomycetes</taxon>
        <taxon>Frankiales</taxon>
        <taxon>Frankiaceae</taxon>
        <taxon>Protofrankia</taxon>
    </lineage>
</organism>
<dbReference type="RefSeq" id="WP_013872407.1">
    <property type="nucleotide sequence ID" value="NC_015656.1"/>
</dbReference>
<evidence type="ECO:0000313" key="2">
    <source>
        <dbReference type="Proteomes" id="UP000001549"/>
    </source>
</evidence>
<accession>F8AX80</accession>
<keyword evidence="2" id="KW-1185">Reference proteome</keyword>
<reference evidence="1 2" key="1">
    <citation type="submission" date="2011-05" db="EMBL/GenBank/DDBJ databases">
        <title>Complete sequence of chromosome of Frankia symbiont of Datisca glomerata.</title>
        <authorList>
            <consortium name="US DOE Joint Genome Institute"/>
            <person name="Lucas S."/>
            <person name="Han J."/>
            <person name="Lapidus A."/>
            <person name="Cheng J.-F."/>
            <person name="Goodwin L."/>
            <person name="Pitluck S."/>
            <person name="Peters L."/>
            <person name="Mikhailova N."/>
            <person name="Chertkov O."/>
            <person name="Teshima H."/>
            <person name="Han C."/>
            <person name="Tapia R."/>
            <person name="Land M."/>
            <person name="Hauser L."/>
            <person name="Kyrpides N."/>
            <person name="Ivanova N."/>
            <person name="Pagani I."/>
            <person name="Berry A."/>
            <person name="Pawlowski K."/>
            <person name="Persson T."/>
            <person name="Vanden Heuvel B."/>
            <person name="Benson D."/>
            <person name="Woyke T."/>
        </authorList>
    </citation>
    <scope>NUCLEOTIDE SEQUENCE [LARGE SCALE GENOMIC DNA]</scope>
    <source>
        <strain evidence="2">4085684</strain>
    </source>
</reference>
<dbReference type="EMBL" id="CP002801">
    <property type="protein sequence ID" value="AEH08429.1"/>
    <property type="molecule type" value="Genomic_DNA"/>
</dbReference>
<dbReference type="eggNOG" id="ENOG5032VE4">
    <property type="taxonomic scope" value="Bacteria"/>
</dbReference>
<proteinExistence type="predicted"/>
<dbReference type="HOGENOM" id="CLU_067089_1_0_11"/>
<sequence length="248" mass="28677">MSNPLSPSHASWLRHRLSPERLGPYEQACGGDIVSAVALYEWNSAASAGFHEVLGLLEVVLRNALHDQLTAWHSHRHQASEWWDDPARILEARGRQDIADARSRLRRDSRVITPGRVVAELTFGFWRYLLSRRYETSLWTPALRHAFPGLRPARRATVYDPVNRLVRLRLRLRLRLRNRLRNRIAHHEPIRNRPLEQMHADLLRVAGYLDSDVQAWIQERSRVPRLLLSRPVPEVPAPQRSSEPVPGS</sequence>
<dbReference type="Proteomes" id="UP000001549">
    <property type="component" value="Chromosome"/>
</dbReference>
<name>F8AX80_9ACTN</name>
<dbReference type="AlphaFoldDB" id="F8AX80"/>
<evidence type="ECO:0008006" key="3">
    <source>
        <dbReference type="Google" id="ProtNLM"/>
    </source>
</evidence>